<dbReference type="InterPro" id="IPR004843">
    <property type="entry name" value="Calcineurin-like_PHP"/>
</dbReference>
<evidence type="ECO:0000259" key="1">
    <source>
        <dbReference type="Pfam" id="PF00149"/>
    </source>
</evidence>
<dbReference type="InterPro" id="IPR029052">
    <property type="entry name" value="Metallo-depent_PP-like"/>
</dbReference>
<dbReference type="PANTHER" id="PTHR42850:SF4">
    <property type="entry name" value="ZINC-DEPENDENT ENDOPOLYPHOSPHATASE"/>
    <property type="match status" value="1"/>
</dbReference>
<sequence>MKTFVIGDTHGCFGEFEDLMTKLGPNLKSDKLIMLGDYIDRGPQSWEMLQEIIHLHETYGESHVILLRGNHEQMAIDFLLSQENSFLFNGGNETLTSLKRHNGSLEHYLDFFTNMALYHEDEDFIYVHGGIEPGVSMPNQKQEVMLWIRDEFYGYPNTTGKTVIFGHTPTLFINNGHTPIRMHNNYALDTGCVYGGCLSALEIDQGQISHVYQIESKRASLRIA</sequence>
<dbReference type="InterPro" id="IPR050126">
    <property type="entry name" value="Ap4A_hydrolase"/>
</dbReference>
<gene>
    <name evidence="2" type="ORF">DEACI_4035</name>
</gene>
<name>A0A8S0WIA7_9FIRM</name>
<dbReference type="KEGG" id="aacx:DEACI_4035"/>
<dbReference type="GO" id="GO:0004722">
    <property type="term" value="F:protein serine/threonine phosphatase activity"/>
    <property type="evidence" value="ECO:0007669"/>
    <property type="project" value="UniProtKB-EC"/>
</dbReference>
<dbReference type="PANTHER" id="PTHR42850">
    <property type="entry name" value="METALLOPHOSPHOESTERASE"/>
    <property type="match status" value="1"/>
</dbReference>
<proteinExistence type="predicted"/>
<dbReference type="CDD" id="cd00144">
    <property type="entry name" value="MPP_PPP_family"/>
    <property type="match status" value="1"/>
</dbReference>
<evidence type="ECO:0000313" key="2">
    <source>
        <dbReference type="EMBL" id="CAA7603212.1"/>
    </source>
</evidence>
<dbReference type="GO" id="GO:0005737">
    <property type="term" value="C:cytoplasm"/>
    <property type="evidence" value="ECO:0007669"/>
    <property type="project" value="TreeGrafter"/>
</dbReference>
<dbReference type="EC" id="3.1.3.16" evidence="2"/>
<dbReference type="RefSeq" id="WP_240986465.1">
    <property type="nucleotide sequence ID" value="NZ_LR746496.1"/>
</dbReference>
<dbReference type="Proteomes" id="UP000836597">
    <property type="component" value="Chromosome"/>
</dbReference>
<dbReference type="InterPro" id="IPR006186">
    <property type="entry name" value="Ser/Thr-sp_prot-phosphatase"/>
</dbReference>
<keyword evidence="2" id="KW-0378">Hydrolase</keyword>
<reference evidence="2" key="1">
    <citation type="submission" date="2020-01" db="EMBL/GenBank/DDBJ databases">
        <authorList>
            <person name="Hornung B."/>
        </authorList>
    </citation>
    <scope>NUCLEOTIDE SEQUENCE</scope>
    <source>
        <strain evidence="2">PacBioINE</strain>
    </source>
</reference>
<dbReference type="PRINTS" id="PR00114">
    <property type="entry name" value="STPHPHTASE"/>
</dbReference>
<dbReference type="Pfam" id="PF00149">
    <property type="entry name" value="Metallophos"/>
    <property type="match status" value="1"/>
</dbReference>
<dbReference type="GO" id="GO:0110154">
    <property type="term" value="P:RNA decapping"/>
    <property type="evidence" value="ECO:0007669"/>
    <property type="project" value="TreeGrafter"/>
</dbReference>
<dbReference type="SUPFAM" id="SSF56300">
    <property type="entry name" value="Metallo-dependent phosphatases"/>
    <property type="match status" value="1"/>
</dbReference>
<dbReference type="GO" id="GO:0008803">
    <property type="term" value="F:bis(5'-nucleosyl)-tetraphosphatase (symmetrical) activity"/>
    <property type="evidence" value="ECO:0007669"/>
    <property type="project" value="TreeGrafter"/>
</dbReference>
<dbReference type="Gene3D" id="3.60.21.10">
    <property type="match status" value="1"/>
</dbReference>
<dbReference type="AlphaFoldDB" id="A0A8S0WIA7"/>
<dbReference type="EMBL" id="LR746496">
    <property type="protein sequence ID" value="CAA7603212.1"/>
    <property type="molecule type" value="Genomic_DNA"/>
</dbReference>
<organism evidence="2">
    <name type="scientific">Acididesulfobacillus acetoxydans</name>
    <dbReference type="NCBI Taxonomy" id="1561005"/>
    <lineage>
        <taxon>Bacteria</taxon>
        <taxon>Bacillati</taxon>
        <taxon>Bacillota</taxon>
        <taxon>Clostridia</taxon>
        <taxon>Eubacteriales</taxon>
        <taxon>Peptococcaceae</taxon>
        <taxon>Acididesulfobacillus</taxon>
    </lineage>
</organism>
<protein>
    <submittedName>
        <fullName evidence="2">Phosphoprotein phosphatase</fullName>
        <ecNumber evidence="2">3.1.3.16</ecNumber>
    </submittedName>
</protein>
<accession>A0A8S0WIA7</accession>
<feature type="domain" description="Calcineurin-like phosphoesterase" evidence="1">
    <location>
        <begin position="1"/>
        <end position="171"/>
    </location>
</feature>